<reference evidence="1" key="2">
    <citation type="submission" date="2018-04" db="EMBL/GenBank/DDBJ databases">
        <title>OnivRS2 (Oryza nivara Reference Sequence Version 2).</title>
        <authorList>
            <person name="Zhang J."/>
            <person name="Kudrna D."/>
            <person name="Lee S."/>
            <person name="Talag J."/>
            <person name="Rajasekar S."/>
            <person name="Welchert J."/>
            <person name="Hsing Y.-I."/>
            <person name="Wing R.A."/>
        </authorList>
    </citation>
    <scope>NUCLEOTIDE SEQUENCE [LARGE SCALE GENOMIC DNA]</scope>
</reference>
<name>A0A0E0FPY2_ORYNI</name>
<protein>
    <submittedName>
        <fullName evidence="1">Uncharacterized protein</fullName>
    </submittedName>
</protein>
<sequence length="69" mass="8016">MDHHSLTAVKLEMTLRAVDNSDTSYYNVETTIESQCLHQSLTCGILSNSTSYCWKYPRHHHFGMLNERI</sequence>
<dbReference type="Proteomes" id="UP000006591">
    <property type="component" value="Chromosome 1"/>
</dbReference>
<dbReference type="Gramene" id="ONIVA01G26910.1">
    <property type="protein sequence ID" value="ONIVA01G26910.1"/>
    <property type="gene ID" value="ONIVA01G26910"/>
</dbReference>
<dbReference type="AlphaFoldDB" id="A0A0E0FPY2"/>
<evidence type="ECO:0000313" key="1">
    <source>
        <dbReference type="EnsemblPlants" id="ONIVA01G26910.1"/>
    </source>
</evidence>
<reference evidence="1" key="1">
    <citation type="submission" date="2015-04" db="UniProtKB">
        <authorList>
            <consortium name="EnsemblPlants"/>
        </authorList>
    </citation>
    <scope>IDENTIFICATION</scope>
    <source>
        <strain evidence="1">SL10</strain>
    </source>
</reference>
<dbReference type="HOGENOM" id="CLU_2816909_0_0_1"/>
<evidence type="ECO:0000313" key="2">
    <source>
        <dbReference type="Proteomes" id="UP000006591"/>
    </source>
</evidence>
<organism evidence="1">
    <name type="scientific">Oryza nivara</name>
    <name type="common">Indian wild rice</name>
    <name type="synonym">Oryza sativa f. spontanea</name>
    <dbReference type="NCBI Taxonomy" id="4536"/>
    <lineage>
        <taxon>Eukaryota</taxon>
        <taxon>Viridiplantae</taxon>
        <taxon>Streptophyta</taxon>
        <taxon>Embryophyta</taxon>
        <taxon>Tracheophyta</taxon>
        <taxon>Spermatophyta</taxon>
        <taxon>Magnoliopsida</taxon>
        <taxon>Liliopsida</taxon>
        <taxon>Poales</taxon>
        <taxon>Poaceae</taxon>
        <taxon>BOP clade</taxon>
        <taxon>Oryzoideae</taxon>
        <taxon>Oryzeae</taxon>
        <taxon>Oryzinae</taxon>
        <taxon>Oryza</taxon>
    </lineage>
</organism>
<accession>A0A0E0FPY2</accession>
<dbReference type="EnsemblPlants" id="ONIVA01G26910.1">
    <property type="protein sequence ID" value="ONIVA01G26910.1"/>
    <property type="gene ID" value="ONIVA01G26910"/>
</dbReference>
<dbReference type="OMA" id="STSYCWK"/>
<keyword evidence="2" id="KW-1185">Reference proteome</keyword>
<proteinExistence type="predicted"/>